<accession>A0A846YJQ1</accession>
<feature type="domain" description="ChsH2 C-terminal OB-fold" evidence="1">
    <location>
        <begin position="54"/>
        <end position="115"/>
    </location>
</feature>
<keyword evidence="3" id="KW-1185">Reference proteome</keyword>
<dbReference type="Pfam" id="PF01796">
    <property type="entry name" value="OB_ChsH2_C"/>
    <property type="match status" value="1"/>
</dbReference>
<dbReference type="SUPFAM" id="SSF50249">
    <property type="entry name" value="Nucleic acid-binding proteins"/>
    <property type="match status" value="1"/>
</dbReference>
<proteinExistence type="predicted"/>
<dbReference type="InterPro" id="IPR052513">
    <property type="entry name" value="Thioester_dehydratase-like"/>
</dbReference>
<evidence type="ECO:0000313" key="3">
    <source>
        <dbReference type="Proteomes" id="UP000570678"/>
    </source>
</evidence>
<dbReference type="EMBL" id="JAAXOT010000008">
    <property type="protein sequence ID" value="NKY57864.1"/>
    <property type="molecule type" value="Genomic_DNA"/>
</dbReference>
<dbReference type="InterPro" id="IPR012340">
    <property type="entry name" value="NA-bd_OB-fold"/>
</dbReference>
<evidence type="ECO:0000313" key="2">
    <source>
        <dbReference type="EMBL" id="NKY57864.1"/>
    </source>
</evidence>
<evidence type="ECO:0000259" key="1">
    <source>
        <dbReference type="Pfam" id="PF01796"/>
    </source>
</evidence>
<dbReference type="Proteomes" id="UP000570678">
    <property type="component" value="Unassembled WGS sequence"/>
</dbReference>
<reference evidence="2 3" key="1">
    <citation type="submission" date="2020-04" db="EMBL/GenBank/DDBJ databases">
        <title>MicrobeNet Type strains.</title>
        <authorList>
            <person name="Nicholson A.C."/>
        </authorList>
    </citation>
    <scope>NUCLEOTIDE SEQUENCE [LARGE SCALE GENOMIC DNA]</scope>
    <source>
        <strain evidence="2 3">JCM 3332</strain>
    </source>
</reference>
<dbReference type="InterPro" id="IPR002878">
    <property type="entry name" value="ChsH2_C"/>
</dbReference>
<name>A0A846YJQ1_9NOCA</name>
<sequence>MRYRRSDPCRDNCENTAECRPDALMIRRCVACRRLFAPSVVRCSSCSSEDVERVAAAGTGSIVCWRVVEYAANALVDPVPAIIAIVELDEGPWVYTTVEGEIPQTGDQPVRVRFQAPPCGNRFPIFAVLPDRAVCTA</sequence>
<dbReference type="PANTHER" id="PTHR34075">
    <property type="entry name" value="BLR3430 PROTEIN"/>
    <property type="match status" value="1"/>
</dbReference>
<gene>
    <name evidence="2" type="ORF">HGA15_17305</name>
</gene>
<dbReference type="PANTHER" id="PTHR34075:SF5">
    <property type="entry name" value="BLR3430 PROTEIN"/>
    <property type="match status" value="1"/>
</dbReference>
<organism evidence="2 3">
    <name type="scientific">Nocardia flavorosea</name>
    <dbReference type="NCBI Taxonomy" id="53429"/>
    <lineage>
        <taxon>Bacteria</taxon>
        <taxon>Bacillati</taxon>
        <taxon>Actinomycetota</taxon>
        <taxon>Actinomycetes</taxon>
        <taxon>Mycobacteriales</taxon>
        <taxon>Nocardiaceae</taxon>
        <taxon>Nocardia</taxon>
    </lineage>
</organism>
<dbReference type="AlphaFoldDB" id="A0A846YJQ1"/>
<comment type="caution">
    <text evidence="2">The sequence shown here is derived from an EMBL/GenBank/DDBJ whole genome shotgun (WGS) entry which is preliminary data.</text>
</comment>
<protein>
    <submittedName>
        <fullName evidence="2">OB-fold domain-containing protein</fullName>
    </submittedName>
</protein>